<dbReference type="EMBL" id="KZ678142">
    <property type="protein sequence ID" value="PSN61904.1"/>
    <property type="molecule type" value="Genomic_DNA"/>
</dbReference>
<keyword evidence="3" id="KW-1185">Reference proteome</keyword>
<accession>A0A2T2N901</accession>
<protein>
    <submittedName>
        <fullName evidence="2">Uncharacterized protein</fullName>
    </submittedName>
</protein>
<evidence type="ECO:0000256" key="1">
    <source>
        <dbReference type="SAM" id="SignalP"/>
    </source>
</evidence>
<organism evidence="2 3">
    <name type="scientific">Corynespora cassiicola Philippines</name>
    <dbReference type="NCBI Taxonomy" id="1448308"/>
    <lineage>
        <taxon>Eukaryota</taxon>
        <taxon>Fungi</taxon>
        <taxon>Dikarya</taxon>
        <taxon>Ascomycota</taxon>
        <taxon>Pezizomycotina</taxon>
        <taxon>Dothideomycetes</taxon>
        <taxon>Pleosporomycetidae</taxon>
        <taxon>Pleosporales</taxon>
        <taxon>Corynesporascaceae</taxon>
        <taxon>Corynespora</taxon>
    </lineage>
</organism>
<evidence type="ECO:0000313" key="2">
    <source>
        <dbReference type="EMBL" id="PSN61904.1"/>
    </source>
</evidence>
<feature type="chain" id="PRO_5015697939" evidence="1">
    <location>
        <begin position="25"/>
        <end position="52"/>
    </location>
</feature>
<keyword evidence="1" id="KW-0732">Signal</keyword>
<name>A0A2T2N901_CORCC</name>
<dbReference type="Proteomes" id="UP000240883">
    <property type="component" value="Unassembled WGS sequence"/>
</dbReference>
<proteinExistence type="predicted"/>
<feature type="signal peptide" evidence="1">
    <location>
        <begin position="1"/>
        <end position="24"/>
    </location>
</feature>
<dbReference type="AlphaFoldDB" id="A0A2T2N901"/>
<reference evidence="2 3" key="1">
    <citation type="journal article" date="2018" name="Front. Microbiol.">
        <title>Genome-Wide Analysis of Corynespora cassiicola Leaf Fall Disease Putative Effectors.</title>
        <authorList>
            <person name="Lopez D."/>
            <person name="Ribeiro S."/>
            <person name="Label P."/>
            <person name="Fumanal B."/>
            <person name="Venisse J.S."/>
            <person name="Kohler A."/>
            <person name="de Oliveira R.R."/>
            <person name="Labutti K."/>
            <person name="Lipzen A."/>
            <person name="Lail K."/>
            <person name="Bauer D."/>
            <person name="Ohm R.A."/>
            <person name="Barry K.W."/>
            <person name="Spatafora J."/>
            <person name="Grigoriev I.V."/>
            <person name="Martin F.M."/>
            <person name="Pujade-Renaud V."/>
        </authorList>
    </citation>
    <scope>NUCLEOTIDE SEQUENCE [LARGE SCALE GENOMIC DNA]</scope>
    <source>
        <strain evidence="2 3">Philippines</strain>
    </source>
</reference>
<gene>
    <name evidence="2" type="ORF">BS50DRAFT_577811</name>
</gene>
<evidence type="ECO:0000313" key="3">
    <source>
        <dbReference type="Proteomes" id="UP000240883"/>
    </source>
</evidence>
<sequence>MTYRLLLLLLLLRLLLLFLALLEAHEEEPPAKRDVQTEALRNRVKVQVPTRR</sequence>